<accession>A0A075H5K3</accession>
<organism evidence="1">
    <name type="scientific">uncultured marine thaumarchaeote KM3_53_C08</name>
    <dbReference type="NCBI Taxonomy" id="1456181"/>
    <lineage>
        <taxon>Archaea</taxon>
        <taxon>Nitrososphaerota</taxon>
        <taxon>environmental samples</taxon>
    </lineage>
</organism>
<name>A0A075H5K3_9ARCH</name>
<reference evidence="1" key="1">
    <citation type="journal article" date="2014" name="Genome Biol. Evol.">
        <title>Pangenome evidence for extensive interdomain horizontal transfer affecting lineage core and shell genes in uncultured planktonic thaumarchaeota and euryarchaeota.</title>
        <authorList>
            <person name="Deschamps P."/>
            <person name="Zivanovic Y."/>
            <person name="Moreira D."/>
            <person name="Rodriguez-Valera F."/>
            <person name="Lopez-Garcia P."/>
        </authorList>
    </citation>
    <scope>NUCLEOTIDE SEQUENCE</scope>
</reference>
<evidence type="ECO:0000313" key="1">
    <source>
        <dbReference type="EMBL" id="AIF11641.1"/>
    </source>
</evidence>
<sequence>MINLCCINIMKMPWSDGFYCTYCGKDFGNQPDKLALHIRDFHENDHKKRK</sequence>
<evidence type="ECO:0008006" key="2">
    <source>
        <dbReference type="Google" id="ProtNLM"/>
    </source>
</evidence>
<dbReference type="AlphaFoldDB" id="A0A075H5K3"/>
<dbReference type="EMBL" id="KF900923">
    <property type="protein sequence ID" value="AIF11641.1"/>
    <property type="molecule type" value="Genomic_DNA"/>
</dbReference>
<proteinExistence type="predicted"/>
<protein>
    <recommendedName>
        <fullName evidence="2">C2H2-type domain-containing protein</fullName>
    </recommendedName>
</protein>